<comment type="subunit">
    <text evidence="12">Component of the PAM complex.</text>
</comment>
<gene>
    <name evidence="13" type="ORF">BZG36_02976</name>
</gene>
<evidence type="ECO:0000256" key="10">
    <source>
        <dbReference type="ARBA" id="ARBA00023128"/>
    </source>
</evidence>
<proteinExistence type="inferred from homology"/>
<keyword evidence="9 12" id="KW-0811">Translocation</keyword>
<keyword evidence="10 12" id="KW-0496">Mitochondrion</keyword>
<dbReference type="EMBL" id="MVBO01000049">
    <property type="protein sequence ID" value="OZJ04204.1"/>
    <property type="molecule type" value="Genomic_DNA"/>
</dbReference>
<keyword evidence="6 12" id="KW-0653">Protein transport</keyword>
<evidence type="ECO:0000256" key="4">
    <source>
        <dbReference type="ARBA" id="ARBA00022692"/>
    </source>
</evidence>
<dbReference type="Pfam" id="PF08566">
    <property type="entry name" value="Pam17"/>
    <property type="match status" value="1"/>
</dbReference>
<keyword evidence="14" id="KW-1185">Reference proteome</keyword>
<evidence type="ECO:0000256" key="7">
    <source>
        <dbReference type="ARBA" id="ARBA00022946"/>
    </source>
</evidence>
<evidence type="ECO:0000256" key="1">
    <source>
        <dbReference type="ARBA" id="ARBA00004448"/>
    </source>
</evidence>
<protein>
    <recommendedName>
        <fullName evidence="12">Presequence translocated-associated motor subunit PAM17</fullName>
    </recommendedName>
</protein>
<evidence type="ECO:0000256" key="5">
    <source>
        <dbReference type="ARBA" id="ARBA00022792"/>
    </source>
</evidence>
<keyword evidence="8" id="KW-1133">Transmembrane helix</keyword>
<comment type="subcellular location">
    <subcellularLocation>
        <location evidence="1 12">Mitochondrion inner membrane</location>
        <topology evidence="1 12">Multi-pass membrane protein</topology>
    </subcellularLocation>
</comment>
<evidence type="ECO:0000256" key="6">
    <source>
        <dbReference type="ARBA" id="ARBA00022927"/>
    </source>
</evidence>
<comment type="caution">
    <text evidence="13">The sequence shown here is derived from an EMBL/GenBank/DDBJ whole genome shotgun (WGS) entry which is preliminary data.</text>
</comment>
<dbReference type="PANTHER" id="PTHR28021:SF1">
    <property type="entry name" value="PRESEQUENCE TRANSLOCATED-ASSOCIATED MOTOR SUBUNIT PAM17, MITOCHONDRIAL"/>
    <property type="match status" value="1"/>
</dbReference>
<evidence type="ECO:0000256" key="11">
    <source>
        <dbReference type="ARBA" id="ARBA00023136"/>
    </source>
</evidence>
<sequence length="223" mass="25389">MSFPNEEAAFLGHPNVYVITFGMNKVESQSERALIHTMLTIQRVLVRAQHVPVRCFATSASRSTDAQEHLKTWDDYFKLRSKRRTYDRLFQIPSGVAGLLGGGAYVSQLEVDPTQLVFGQDPLLMYALGILGCGFGGFLVGPVIGGTMFKLLNRDKVRQLEERDKAFYEHLVRNRADARLNSIRNPVPDYYGEKINSVRDYRAWLRKQREHTRKGTFGGAFEE</sequence>
<organism evidence="13 14">
    <name type="scientific">Bifiguratus adelaidae</name>
    <dbReference type="NCBI Taxonomy" id="1938954"/>
    <lineage>
        <taxon>Eukaryota</taxon>
        <taxon>Fungi</taxon>
        <taxon>Fungi incertae sedis</taxon>
        <taxon>Mucoromycota</taxon>
        <taxon>Mucoromycotina</taxon>
        <taxon>Endogonomycetes</taxon>
        <taxon>Endogonales</taxon>
        <taxon>Endogonales incertae sedis</taxon>
        <taxon>Bifiguratus</taxon>
    </lineage>
</organism>
<evidence type="ECO:0000313" key="14">
    <source>
        <dbReference type="Proteomes" id="UP000242875"/>
    </source>
</evidence>
<dbReference type="PANTHER" id="PTHR28021">
    <property type="entry name" value="PRESEQUENCE TRANSLOCATED-ASSOCIATED MOTOR SUBUNIT PAM17, MITOCHONDRIAL"/>
    <property type="match status" value="1"/>
</dbReference>
<dbReference type="Proteomes" id="UP000242875">
    <property type="component" value="Unassembled WGS sequence"/>
</dbReference>
<evidence type="ECO:0000256" key="2">
    <source>
        <dbReference type="ARBA" id="ARBA00006837"/>
    </source>
</evidence>
<dbReference type="AlphaFoldDB" id="A0A261Y128"/>
<keyword evidence="5 12" id="KW-0999">Mitochondrion inner membrane</keyword>
<evidence type="ECO:0000256" key="9">
    <source>
        <dbReference type="ARBA" id="ARBA00023010"/>
    </source>
</evidence>
<evidence type="ECO:0000313" key="13">
    <source>
        <dbReference type="EMBL" id="OZJ04204.1"/>
    </source>
</evidence>
<accession>A0A261Y128</accession>
<keyword evidence="3 12" id="KW-0813">Transport</keyword>
<name>A0A261Y128_9FUNG</name>
<dbReference type="GO" id="GO:0001405">
    <property type="term" value="C:PAM complex, Tim23 associated import motor"/>
    <property type="evidence" value="ECO:0007669"/>
    <property type="project" value="UniProtKB-UniRule"/>
</dbReference>
<comment type="function">
    <text evidence="12">Component of the PAM complex, a complex required for the translocation of transit peptide-containing proteins from the inner membrane into the mitochondrial matrix in an ATP-dependent manner.</text>
</comment>
<dbReference type="OrthoDB" id="5970083at2759"/>
<dbReference type="GO" id="GO:0030150">
    <property type="term" value="P:protein import into mitochondrial matrix"/>
    <property type="evidence" value="ECO:0007669"/>
    <property type="project" value="UniProtKB-UniRule"/>
</dbReference>
<keyword evidence="11" id="KW-0472">Membrane</keyword>
<evidence type="ECO:0000256" key="3">
    <source>
        <dbReference type="ARBA" id="ARBA00022448"/>
    </source>
</evidence>
<dbReference type="InterPro" id="IPR013875">
    <property type="entry name" value="Pam17"/>
</dbReference>
<reference evidence="13 14" key="1">
    <citation type="journal article" date="2017" name="Mycologia">
        <title>Bifiguratus adelaidae, gen. et sp. nov., a new member of Mucoromycotina in endophytic and soil-dwelling habitats.</title>
        <authorList>
            <person name="Torres-Cruz T.J."/>
            <person name="Billingsley Tobias T.L."/>
            <person name="Almatruk M."/>
            <person name="Hesse C."/>
            <person name="Kuske C.R."/>
            <person name="Desiro A."/>
            <person name="Benucci G.M."/>
            <person name="Bonito G."/>
            <person name="Stajich J.E."/>
            <person name="Dunlap C."/>
            <person name="Arnold A.E."/>
            <person name="Porras-Alfaro A."/>
        </authorList>
    </citation>
    <scope>NUCLEOTIDE SEQUENCE [LARGE SCALE GENOMIC DNA]</scope>
    <source>
        <strain evidence="13 14">AZ0501</strain>
    </source>
</reference>
<evidence type="ECO:0000256" key="12">
    <source>
        <dbReference type="RuleBase" id="RU367146"/>
    </source>
</evidence>
<comment type="similarity">
    <text evidence="2 12">Belongs to the PAM17 family.</text>
</comment>
<keyword evidence="4" id="KW-0812">Transmembrane</keyword>
<evidence type="ECO:0000256" key="8">
    <source>
        <dbReference type="ARBA" id="ARBA00022989"/>
    </source>
</evidence>
<keyword evidence="7" id="KW-0809">Transit peptide</keyword>